<evidence type="ECO:0000313" key="8">
    <source>
        <dbReference type="EMBL" id="TDU70801.1"/>
    </source>
</evidence>
<dbReference type="Pfam" id="PF04321">
    <property type="entry name" value="RmlD_sub_bind"/>
    <property type="match status" value="1"/>
</dbReference>
<comment type="similarity">
    <text evidence="2 6">Belongs to the dTDP-4-dehydrorhamnose reductase family.</text>
</comment>
<proteinExistence type="inferred from homology"/>
<dbReference type="Gene3D" id="3.90.25.10">
    <property type="entry name" value="UDP-galactose 4-epimerase, domain 1"/>
    <property type="match status" value="1"/>
</dbReference>
<evidence type="ECO:0000256" key="4">
    <source>
        <dbReference type="ARBA" id="ARBA00017099"/>
    </source>
</evidence>
<name>A0A4R7RY82_9BACT</name>
<dbReference type="EC" id="1.1.1.133" evidence="3 6"/>
<dbReference type="AlphaFoldDB" id="A0A4R7RY82"/>
<dbReference type="InterPro" id="IPR036291">
    <property type="entry name" value="NAD(P)-bd_dom_sf"/>
</dbReference>
<evidence type="ECO:0000256" key="5">
    <source>
        <dbReference type="ARBA" id="ARBA00048200"/>
    </source>
</evidence>
<comment type="caution">
    <text evidence="8">The sequence shown here is derived from an EMBL/GenBank/DDBJ whole genome shotgun (WGS) entry which is preliminary data.</text>
</comment>
<evidence type="ECO:0000256" key="3">
    <source>
        <dbReference type="ARBA" id="ARBA00012929"/>
    </source>
</evidence>
<keyword evidence="6" id="KW-0521">NADP</keyword>
<dbReference type="InterPro" id="IPR029903">
    <property type="entry name" value="RmlD-like-bd"/>
</dbReference>
<accession>A0A4R7RY82</accession>
<comment type="function">
    <text evidence="6">Catalyzes the reduction of dTDP-6-deoxy-L-lyxo-4-hexulose to yield dTDP-L-rhamnose.</text>
</comment>
<comment type="catalytic activity">
    <reaction evidence="5">
        <text>dTDP-beta-L-rhamnose + NADP(+) = dTDP-4-dehydro-beta-L-rhamnose + NADPH + H(+)</text>
        <dbReference type="Rhea" id="RHEA:21796"/>
        <dbReference type="ChEBI" id="CHEBI:15378"/>
        <dbReference type="ChEBI" id="CHEBI:57510"/>
        <dbReference type="ChEBI" id="CHEBI:57783"/>
        <dbReference type="ChEBI" id="CHEBI:58349"/>
        <dbReference type="ChEBI" id="CHEBI:62830"/>
        <dbReference type="EC" id="1.1.1.133"/>
    </reaction>
</comment>
<dbReference type="InterPro" id="IPR005913">
    <property type="entry name" value="dTDP_dehydrorham_reduct"/>
</dbReference>
<dbReference type="Gene3D" id="3.40.50.720">
    <property type="entry name" value="NAD(P)-binding Rossmann-like Domain"/>
    <property type="match status" value="1"/>
</dbReference>
<dbReference type="CDD" id="cd05254">
    <property type="entry name" value="dTDP_HR_like_SDR_e"/>
    <property type="match status" value="1"/>
</dbReference>
<keyword evidence="6" id="KW-0560">Oxidoreductase</keyword>
<evidence type="ECO:0000256" key="1">
    <source>
        <dbReference type="ARBA" id="ARBA00004781"/>
    </source>
</evidence>
<reference evidence="8 9" key="1">
    <citation type="submission" date="2019-03" db="EMBL/GenBank/DDBJ databases">
        <title>Genomic Encyclopedia of Archaeal and Bacterial Type Strains, Phase II (KMG-II): from individual species to whole genera.</title>
        <authorList>
            <person name="Goeker M."/>
        </authorList>
    </citation>
    <scope>NUCLEOTIDE SEQUENCE [LARGE SCALE GENOMIC DNA]</scope>
    <source>
        <strain evidence="8 9">ATCC 25309</strain>
    </source>
</reference>
<dbReference type="Proteomes" id="UP000295662">
    <property type="component" value="Unassembled WGS sequence"/>
</dbReference>
<dbReference type="PANTHER" id="PTHR10491">
    <property type="entry name" value="DTDP-4-DEHYDRORHAMNOSE REDUCTASE"/>
    <property type="match status" value="1"/>
</dbReference>
<dbReference type="PANTHER" id="PTHR10491:SF4">
    <property type="entry name" value="METHIONINE ADENOSYLTRANSFERASE 2 SUBUNIT BETA"/>
    <property type="match status" value="1"/>
</dbReference>
<feature type="domain" description="RmlD-like substrate binding" evidence="7">
    <location>
        <begin position="25"/>
        <end position="307"/>
    </location>
</feature>
<organism evidence="8 9">
    <name type="scientific">Prosthecobacter fusiformis</name>
    <dbReference type="NCBI Taxonomy" id="48464"/>
    <lineage>
        <taxon>Bacteria</taxon>
        <taxon>Pseudomonadati</taxon>
        <taxon>Verrucomicrobiota</taxon>
        <taxon>Verrucomicrobiia</taxon>
        <taxon>Verrucomicrobiales</taxon>
        <taxon>Verrucomicrobiaceae</taxon>
        <taxon>Prosthecobacter</taxon>
    </lineage>
</organism>
<protein>
    <recommendedName>
        <fullName evidence="4 6">dTDP-4-dehydrorhamnose reductase</fullName>
        <ecNumber evidence="3 6">1.1.1.133</ecNumber>
    </recommendedName>
</protein>
<evidence type="ECO:0000259" key="7">
    <source>
        <dbReference type="Pfam" id="PF04321"/>
    </source>
</evidence>
<keyword evidence="9" id="KW-1185">Reference proteome</keyword>
<comment type="pathway">
    <text evidence="1 6">Carbohydrate biosynthesis; dTDP-L-rhamnose biosynthesis.</text>
</comment>
<dbReference type="GO" id="GO:0019305">
    <property type="term" value="P:dTDP-rhamnose biosynthetic process"/>
    <property type="evidence" value="ECO:0007669"/>
    <property type="project" value="UniProtKB-UniPathway"/>
</dbReference>
<sequence>MNAGFLIARGSGAVCDVLVMPDRPRLLILGATGRLGGTLAAHFVRSYEILAPGRQILDLNRPESVAQALNDLDFDFAINAAAVTSPDVCEDDPALAMRVNAESSGVVANVCASRGVRFIHVSTDYVFAGNGCVFLDEKAPAQPVNAYGRSKREGEKAVLKACPEALVARVSWLFGPQGGGVPETAIQRAREGLPLGFIEDKWSVPTSTVDIARWLERLLVELASVSGLLHLCNAGVATWRDYAQVSLDLAHQHGLVGRCHATHGLRLRDFPQFKAARPPFTVMNNARLSFLLGETPRSWQSVLEEHIVSLIVKPSA</sequence>
<evidence type="ECO:0000313" key="9">
    <source>
        <dbReference type="Proteomes" id="UP000295662"/>
    </source>
</evidence>
<gene>
    <name evidence="8" type="ORF">EI77_02850</name>
</gene>
<dbReference type="SUPFAM" id="SSF51735">
    <property type="entry name" value="NAD(P)-binding Rossmann-fold domains"/>
    <property type="match status" value="1"/>
</dbReference>
<evidence type="ECO:0000256" key="6">
    <source>
        <dbReference type="RuleBase" id="RU364082"/>
    </source>
</evidence>
<dbReference type="OrthoDB" id="9803892at2"/>
<dbReference type="UniPathway" id="UPA00124"/>
<dbReference type="GO" id="GO:0008831">
    <property type="term" value="F:dTDP-4-dehydrorhamnose reductase activity"/>
    <property type="evidence" value="ECO:0007669"/>
    <property type="project" value="UniProtKB-EC"/>
</dbReference>
<evidence type="ECO:0000256" key="2">
    <source>
        <dbReference type="ARBA" id="ARBA00010944"/>
    </source>
</evidence>
<dbReference type="EMBL" id="SOCA01000004">
    <property type="protein sequence ID" value="TDU70801.1"/>
    <property type="molecule type" value="Genomic_DNA"/>
</dbReference>